<evidence type="ECO:0000313" key="8">
    <source>
        <dbReference type="EMBL" id="CUP47572.1"/>
    </source>
</evidence>
<feature type="domain" description="RimM N-terminal" evidence="6">
    <location>
        <begin position="10"/>
        <end position="88"/>
    </location>
</feature>
<evidence type="ECO:0000313" key="10">
    <source>
        <dbReference type="EMBL" id="UVQ74581.1"/>
    </source>
</evidence>
<dbReference type="GO" id="GO:0043022">
    <property type="term" value="F:ribosome binding"/>
    <property type="evidence" value="ECO:0007669"/>
    <property type="project" value="InterPro"/>
</dbReference>
<sequence>MIKKEEVYKIGLFNKPHGIHGELQFTFTDDIFDRVDCDYLICLLDGIFVPFFIEEYRFRSDSTALVKLEGIDTAERARMFTNVEVYFPVKHAEEAEDGELSWNFFVGFRMKDIRHGDLGEVVEVDTATVNTLFVVEQADGEELLVPAQEEFIVEINQEKKLITVELPEGLLNLEDLEEE</sequence>
<dbReference type="InterPro" id="IPR036976">
    <property type="entry name" value="RimM_N_sf"/>
</dbReference>
<reference evidence="8 11" key="1">
    <citation type="submission" date="2015-09" db="EMBL/GenBank/DDBJ databases">
        <authorList>
            <consortium name="Pathogen Informatics"/>
        </authorList>
    </citation>
    <scope>NUCLEOTIDE SEQUENCE [LARGE SCALE GENOMIC DNA]</scope>
    <source>
        <strain evidence="8 11">2789STDY5834846</strain>
    </source>
</reference>
<dbReference type="InterPro" id="IPR009000">
    <property type="entry name" value="Transl_B-barrel_sf"/>
</dbReference>
<dbReference type="Pfam" id="PF01782">
    <property type="entry name" value="RimM"/>
    <property type="match status" value="1"/>
</dbReference>
<dbReference type="NCBIfam" id="TIGR02273">
    <property type="entry name" value="16S_RimM"/>
    <property type="match status" value="1"/>
</dbReference>
<dbReference type="GeneID" id="69591928"/>
<dbReference type="EMBL" id="CP103141">
    <property type="protein sequence ID" value="UVQ74581.1"/>
    <property type="molecule type" value="Genomic_DNA"/>
</dbReference>
<comment type="subcellular location">
    <subcellularLocation>
        <location evidence="5">Cytoplasm</location>
    </subcellularLocation>
</comment>
<dbReference type="GO" id="GO:0005737">
    <property type="term" value="C:cytoplasm"/>
    <property type="evidence" value="ECO:0007669"/>
    <property type="project" value="UniProtKB-SubCell"/>
</dbReference>
<gene>
    <name evidence="5 8" type="primary">rimM</name>
    <name evidence="8" type="ORF">ERS852461_02655</name>
    <name evidence="9" type="ORF">NXW97_22985</name>
    <name evidence="10" type="ORF">NXY30_27220</name>
</gene>
<comment type="function">
    <text evidence="5">An accessory protein needed during the final step in the assembly of 30S ribosomal subunit, possibly for assembly of the head region. Essential for efficient processing of 16S rRNA. May be needed both before and after RbfA during the maturation of 16S rRNA. It has affinity for free ribosomal 30S subunits but not for 70S ribosomes.</text>
</comment>
<dbReference type="Proteomes" id="UP001060104">
    <property type="component" value="Chromosome"/>
</dbReference>
<evidence type="ECO:0000313" key="9">
    <source>
        <dbReference type="EMBL" id="MCS2794817.1"/>
    </source>
</evidence>
<dbReference type="Gene3D" id="2.30.30.240">
    <property type="entry name" value="PRC-barrel domain"/>
    <property type="match status" value="1"/>
</dbReference>
<dbReference type="HAMAP" id="MF_00014">
    <property type="entry name" value="Ribosome_mat_RimM"/>
    <property type="match status" value="1"/>
</dbReference>
<dbReference type="PANTHER" id="PTHR33692:SF1">
    <property type="entry name" value="RIBOSOME MATURATION FACTOR RIMM"/>
    <property type="match status" value="1"/>
</dbReference>
<dbReference type="SUPFAM" id="SSF50346">
    <property type="entry name" value="PRC-barrel domain"/>
    <property type="match status" value="1"/>
</dbReference>
<accession>A0A174NFW9</accession>
<evidence type="ECO:0000256" key="2">
    <source>
        <dbReference type="ARBA" id="ARBA00022517"/>
    </source>
</evidence>
<comment type="subunit">
    <text evidence="5">Binds ribosomal protein uS19.</text>
</comment>
<dbReference type="GO" id="GO:0006364">
    <property type="term" value="P:rRNA processing"/>
    <property type="evidence" value="ECO:0007669"/>
    <property type="project" value="UniProtKB-UniRule"/>
</dbReference>
<dbReference type="Proteomes" id="UP000095606">
    <property type="component" value="Unassembled WGS sequence"/>
</dbReference>
<dbReference type="InterPro" id="IPR011033">
    <property type="entry name" value="PRC_barrel-like_sf"/>
</dbReference>
<keyword evidence="4 5" id="KW-0143">Chaperone</keyword>
<dbReference type="RefSeq" id="WP_010539188.1">
    <property type="nucleotide sequence ID" value="NZ_CABMFH010000009.1"/>
</dbReference>
<dbReference type="AlphaFoldDB" id="A0A3E5GD85"/>
<dbReference type="InterPro" id="IPR056792">
    <property type="entry name" value="PRC_RimM"/>
</dbReference>
<name>A0A3E5GD85_9BACE</name>
<keyword evidence="12" id="KW-1185">Reference proteome</keyword>
<evidence type="ECO:0000256" key="4">
    <source>
        <dbReference type="ARBA" id="ARBA00023186"/>
    </source>
</evidence>
<evidence type="ECO:0000256" key="5">
    <source>
        <dbReference type="HAMAP-Rule" id="MF_00014"/>
    </source>
</evidence>
<evidence type="ECO:0000313" key="11">
    <source>
        <dbReference type="Proteomes" id="UP000095606"/>
    </source>
</evidence>
<accession>A0A3E5GD85</accession>
<dbReference type="Pfam" id="PF24986">
    <property type="entry name" value="PRC_RimM"/>
    <property type="match status" value="1"/>
</dbReference>
<keyword evidence="2 5" id="KW-0690">Ribosome biogenesis</keyword>
<dbReference type="GO" id="GO:0005840">
    <property type="term" value="C:ribosome"/>
    <property type="evidence" value="ECO:0007669"/>
    <property type="project" value="InterPro"/>
</dbReference>
<evidence type="ECO:0000313" key="12">
    <source>
        <dbReference type="Proteomes" id="UP001060104"/>
    </source>
</evidence>
<feature type="domain" description="Ribosome maturation factor RimM PRC barrel" evidence="7">
    <location>
        <begin position="102"/>
        <end position="170"/>
    </location>
</feature>
<comment type="similarity">
    <text evidence="5">Belongs to the RimM family.</text>
</comment>
<keyword evidence="1 5" id="KW-0963">Cytoplasm</keyword>
<organism evidence="8 11">
    <name type="scientific">Bacteroides faecis</name>
    <dbReference type="NCBI Taxonomy" id="674529"/>
    <lineage>
        <taxon>Bacteria</taxon>
        <taxon>Pseudomonadati</taxon>
        <taxon>Bacteroidota</taxon>
        <taxon>Bacteroidia</taxon>
        <taxon>Bacteroidales</taxon>
        <taxon>Bacteroidaceae</taxon>
        <taxon>Bacteroides</taxon>
    </lineage>
</organism>
<dbReference type="GO" id="GO:0042274">
    <property type="term" value="P:ribosomal small subunit biogenesis"/>
    <property type="evidence" value="ECO:0007669"/>
    <property type="project" value="UniProtKB-UniRule"/>
</dbReference>
<keyword evidence="3 5" id="KW-0698">rRNA processing</keyword>
<dbReference type="Proteomes" id="UP001204548">
    <property type="component" value="Unassembled WGS sequence"/>
</dbReference>
<dbReference type="InterPro" id="IPR011961">
    <property type="entry name" value="RimM"/>
</dbReference>
<dbReference type="Gene3D" id="2.40.30.60">
    <property type="entry name" value="RimM"/>
    <property type="match status" value="1"/>
</dbReference>
<reference evidence="9" key="2">
    <citation type="submission" date="2022-08" db="EMBL/GenBank/DDBJ databases">
        <title>Genome Sequencing of Bacteroides fragilis Group Isolates with Nanopore Technology.</title>
        <authorList>
            <person name="Tisza M.J."/>
            <person name="Smith D."/>
            <person name="Dekker J.P."/>
        </authorList>
    </citation>
    <scope>NUCLEOTIDE SEQUENCE</scope>
    <source>
        <strain evidence="9">BFG-351</strain>
        <strain evidence="10">BFG-527</strain>
    </source>
</reference>
<protein>
    <recommendedName>
        <fullName evidence="5">Ribosome maturation factor RimM</fullName>
    </recommendedName>
</protein>
<dbReference type="InterPro" id="IPR002676">
    <property type="entry name" value="RimM_N"/>
</dbReference>
<evidence type="ECO:0000259" key="7">
    <source>
        <dbReference type="Pfam" id="PF24986"/>
    </source>
</evidence>
<dbReference type="SUPFAM" id="SSF50447">
    <property type="entry name" value="Translation proteins"/>
    <property type="match status" value="1"/>
</dbReference>
<evidence type="ECO:0000256" key="1">
    <source>
        <dbReference type="ARBA" id="ARBA00022490"/>
    </source>
</evidence>
<dbReference type="EMBL" id="CZAE01000012">
    <property type="protein sequence ID" value="CUP47572.1"/>
    <property type="molecule type" value="Genomic_DNA"/>
</dbReference>
<proteinExistence type="inferred from homology"/>
<evidence type="ECO:0000259" key="6">
    <source>
        <dbReference type="Pfam" id="PF01782"/>
    </source>
</evidence>
<dbReference type="EMBL" id="JANUTS010000001">
    <property type="protein sequence ID" value="MCS2794817.1"/>
    <property type="molecule type" value="Genomic_DNA"/>
</dbReference>
<evidence type="ECO:0000256" key="3">
    <source>
        <dbReference type="ARBA" id="ARBA00022552"/>
    </source>
</evidence>
<comment type="domain">
    <text evidence="5">The PRC barrel domain binds ribosomal protein uS19.</text>
</comment>
<dbReference type="PANTHER" id="PTHR33692">
    <property type="entry name" value="RIBOSOME MATURATION FACTOR RIMM"/>
    <property type="match status" value="1"/>
</dbReference>